<keyword evidence="3" id="KW-1185">Reference proteome</keyword>
<accession>A0ABV1UN06</accession>
<proteinExistence type="predicted"/>
<gene>
    <name evidence="2" type="ORF">ABT276_01960</name>
</gene>
<evidence type="ECO:0000313" key="3">
    <source>
        <dbReference type="Proteomes" id="UP001445472"/>
    </source>
</evidence>
<dbReference type="InterPro" id="IPR045935">
    <property type="entry name" value="DUF6355"/>
</dbReference>
<keyword evidence="1" id="KW-0732">Signal</keyword>
<reference evidence="2 3" key="1">
    <citation type="submission" date="2024-06" db="EMBL/GenBank/DDBJ databases">
        <title>The Natural Products Discovery Center: Release of the First 8490 Sequenced Strains for Exploring Actinobacteria Biosynthetic Diversity.</title>
        <authorList>
            <person name="Kalkreuter E."/>
            <person name="Kautsar S.A."/>
            <person name="Yang D."/>
            <person name="Bader C.D."/>
            <person name="Teijaro C.N."/>
            <person name="Fluegel L."/>
            <person name="Davis C.M."/>
            <person name="Simpson J.R."/>
            <person name="Lauterbach L."/>
            <person name="Steele A.D."/>
            <person name="Gui C."/>
            <person name="Meng S."/>
            <person name="Li G."/>
            <person name="Viehrig K."/>
            <person name="Ye F."/>
            <person name="Su P."/>
            <person name="Kiefer A.F."/>
            <person name="Nichols A."/>
            <person name="Cepeda A.J."/>
            <person name="Yan W."/>
            <person name="Fan B."/>
            <person name="Jiang Y."/>
            <person name="Adhikari A."/>
            <person name="Zheng C.-J."/>
            <person name="Schuster L."/>
            <person name="Cowan T.M."/>
            <person name="Smanski M.J."/>
            <person name="Chevrette M.G."/>
            <person name="De Carvalho L.P.S."/>
            <person name="Shen B."/>
        </authorList>
    </citation>
    <scope>NUCLEOTIDE SEQUENCE [LARGE SCALE GENOMIC DNA]</scope>
    <source>
        <strain evidence="2 3">NPDC000837</strain>
    </source>
</reference>
<evidence type="ECO:0000256" key="1">
    <source>
        <dbReference type="SAM" id="SignalP"/>
    </source>
</evidence>
<evidence type="ECO:0000313" key="2">
    <source>
        <dbReference type="EMBL" id="MER6612180.1"/>
    </source>
</evidence>
<feature type="chain" id="PRO_5046435867" evidence="1">
    <location>
        <begin position="19"/>
        <end position="93"/>
    </location>
</feature>
<feature type="signal peptide" evidence="1">
    <location>
        <begin position="1"/>
        <end position="18"/>
    </location>
</feature>
<dbReference type="Pfam" id="PF19882">
    <property type="entry name" value="DUF6355"/>
    <property type="match status" value="1"/>
</dbReference>
<dbReference type="Proteomes" id="UP001445472">
    <property type="component" value="Unassembled WGS sequence"/>
</dbReference>
<sequence>MAGATVLALMTTTGPADAATQASEQALAKPCGYSESGAFAWYNHCTTDGSRIQIRLDAVAGFDTNRCVDPGETRLGWAFEYRNAWYTGRLCRS</sequence>
<comment type="caution">
    <text evidence="2">The sequence shown here is derived from an EMBL/GenBank/DDBJ whole genome shotgun (WGS) entry which is preliminary data.</text>
</comment>
<name>A0ABV1UN06_9ACTN</name>
<dbReference type="RefSeq" id="WP_351974639.1">
    <property type="nucleotide sequence ID" value="NZ_JBEPBX010000001.1"/>
</dbReference>
<dbReference type="EMBL" id="JBEPBX010000001">
    <property type="protein sequence ID" value="MER6612180.1"/>
    <property type="molecule type" value="Genomic_DNA"/>
</dbReference>
<organism evidence="2 3">
    <name type="scientific">Streptomyces xantholiticus</name>
    <dbReference type="NCBI Taxonomy" id="68285"/>
    <lineage>
        <taxon>Bacteria</taxon>
        <taxon>Bacillati</taxon>
        <taxon>Actinomycetota</taxon>
        <taxon>Actinomycetes</taxon>
        <taxon>Kitasatosporales</taxon>
        <taxon>Streptomycetaceae</taxon>
        <taxon>Streptomyces</taxon>
    </lineage>
</organism>
<protein>
    <submittedName>
        <fullName evidence="2">DUF6355 family natural product biosynthesis protein</fullName>
    </submittedName>
</protein>